<accession>A0A9D1K1B0</accession>
<protein>
    <recommendedName>
        <fullName evidence="3">Alpha-glucosidase/alpha-galactosidase</fullName>
    </recommendedName>
</protein>
<organism evidence="1 2">
    <name type="scientific">Candidatus Caccousia stercoris</name>
    <dbReference type="NCBI Taxonomy" id="2840723"/>
    <lineage>
        <taxon>Bacteria</taxon>
        <taxon>Bacillati</taxon>
        <taxon>Bacillota</taxon>
        <taxon>Clostridia</taxon>
        <taxon>Eubacteriales</taxon>
        <taxon>Oscillospiraceae</taxon>
        <taxon>Oscillospiraceae incertae sedis</taxon>
        <taxon>Candidatus Caccousia</taxon>
    </lineage>
</organism>
<comment type="caution">
    <text evidence="1">The sequence shown here is derived from an EMBL/GenBank/DDBJ whole genome shotgun (WGS) entry which is preliminary data.</text>
</comment>
<gene>
    <name evidence="1" type="ORF">IAD03_02335</name>
</gene>
<evidence type="ECO:0000313" key="2">
    <source>
        <dbReference type="Proteomes" id="UP000824141"/>
    </source>
</evidence>
<dbReference type="Proteomes" id="UP000824141">
    <property type="component" value="Unassembled WGS sequence"/>
</dbReference>
<name>A0A9D1K1B0_9FIRM</name>
<sequence>MKRKMVIIGTGSAMFTQGLITDLIRSHPGGHEWSIALCDTDEQVLKDVT</sequence>
<proteinExistence type="predicted"/>
<evidence type="ECO:0000313" key="1">
    <source>
        <dbReference type="EMBL" id="HIS78186.1"/>
    </source>
</evidence>
<feature type="non-terminal residue" evidence="1">
    <location>
        <position position="49"/>
    </location>
</feature>
<dbReference type="AlphaFoldDB" id="A0A9D1K1B0"/>
<reference evidence="1" key="1">
    <citation type="submission" date="2020-10" db="EMBL/GenBank/DDBJ databases">
        <authorList>
            <person name="Gilroy R."/>
        </authorList>
    </citation>
    <scope>NUCLEOTIDE SEQUENCE</scope>
    <source>
        <strain evidence="1">6086</strain>
    </source>
</reference>
<dbReference type="EMBL" id="DVJM01000036">
    <property type="protein sequence ID" value="HIS78186.1"/>
    <property type="molecule type" value="Genomic_DNA"/>
</dbReference>
<reference evidence="1" key="2">
    <citation type="journal article" date="2021" name="PeerJ">
        <title>Extensive microbial diversity within the chicken gut microbiome revealed by metagenomics and culture.</title>
        <authorList>
            <person name="Gilroy R."/>
            <person name="Ravi A."/>
            <person name="Getino M."/>
            <person name="Pursley I."/>
            <person name="Horton D.L."/>
            <person name="Alikhan N.F."/>
            <person name="Baker D."/>
            <person name="Gharbi K."/>
            <person name="Hall N."/>
            <person name="Watson M."/>
            <person name="Adriaenssens E.M."/>
            <person name="Foster-Nyarko E."/>
            <person name="Jarju S."/>
            <person name="Secka A."/>
            <person name="Antonio M."/>
            <person name="Oren A."/>
            <person name="Chaudhuri R.R."/>
            <person name="La Ragione R."/>
            <person name="Hildebrand F."/>
            <person name="Pallen M.J."/>
        </authorList>
    </citation>
    <scope>NUCLEOTIDE SEQUENCE</scope>
    <source>
        <strain evidence="1">6086</strain>
    </source>
</reference>
<dbReference type="Gene3D" id="3.40.50.720">
    <property type="entry name" value="NAD(P)-binding Rossmann-like Domain"/>
    <property type="match status" value="1"/>
</dbReference>
<evidence type="ECO:0008006" key="3">
    <source>
        <dbReference type="Google" id="ProtNLM"/>
    </source>
</evidence>